<dbReference type="EMBL" id="LFVU01000026">
    <property type="protein sequence ID" value="KMT22011.1"/>
    <property type="molecule type" value="Genomic_DNA"/>
</dbReference>
<dbReference type="Pfam" id="PF13690">
    <property type="entry name" value="CheX"/>
    <property type="match status" value="1"/>
</dbReference>
<gene>
    <name evidence="3" type="ORF">CLCY_3c02820</name>
</gene>
<proteinExistence type="predicted"/>
<dbReference type="STRING" id="1121307.CLCY_3c02820"/>
<evidence type="ECO:0000256" key="1">
    <source>
        <dbReference type="ARBA" id="ARBA00022500"/>
    </source>
</evidence>
<dbReference type="InterPro" id="IPR028976">
    <property type="entry name" value="CheC-like_sf"/>
</dbReference>
<dbReference type="SUPFAM" id="SSF103039">
    <property type="entry name" value="CheC-like"/>
    <property type="match status" value="1"/>
</dbReference>
<protein>
    <submittedName>
        <fullName evidence="3">Inhibitor of MCP methylation</fullName>
    </submittedName>
</protein>
<name>A0A0J8G2U3_CLOCY</name>
<dbReference type="InterPro" id="IPR038756">
    <property type="entry name" value="CheX-like"/>
</dbReference>
<dbReference type="CDD" id="cd17906">
    <property type="entry name" value="CheX"/>
    <property type="match status" value="1"/>
</dbReference>
<dbReference type="Gene3D" id="3.40.1550.10">
    <property type="entry name" value="CheC-like"/>
    <property type="match status" value="1"/>
</dbReference>
<organism evidence="3 4">
    <name type="scientific">Clostridium cylindrosporum DSM 605</name>
    <dbReference type="NCBI Taxonomy" id="1121307"/>
    <lineage>
        <taxon>Bacteria</taxon>
        <taxon>Bacillati</taxon>
        <taxon>Bacillota</taxon>
        <taxon>Clostridia</taxon>
        <taxon>Eubacteriales</taxon>
        <taxon>Clostridiaceae</taxon>
        <taxon>Clostridium</taxon>
    </lineage>
</organism>
<evidence type="ECO:0000313" key="3">
    <source>
        <dbReference type="EMBL" id="KMT22011.1"/>
    </source>
</evidence>
<evidence type="ECO:0000313" key="4">
    <source>
        <dbReference type="Proteomes" id="UP000036756"/>
    </source>
</evidence>
<keyword evidence="4" id="KW-1185">Reference proteome</keyword>
<dbReference type="InterPro" id="IPR028051">
    <property type="entry name" value="CheX-like_dom"/>
</dbReference>
<dbReference type="GO" id="GO:0006935">
    <property type="term" value="P:chemotaxis"/>
    <property type="evidence" value="ECO:0007669"/>
    <property type="project" value="UniProtKB-KW"/>
</dbReference>
<reference evidence="3 4" key="1">
    <citation type="submission" date="2015-06" db="EMBL/GenBank/DDBJ databases">
        <title>Draft genome sequence of the purine-degrading Clostridium cylindrosporum HC-1 (DSM 605).</title>
        <authorList>
            <person name="Poehlein A."/>
            <person name="Schiel-Bengelsdorf B."/>
            <person name="Bengelsdorf F."/>
            <person name="Daniel R."/>
            <person name="Duerre P."/>
        </authorList>
    </citation>
    <scope>NUCLEOTIDE SEQUENCE [LARGE SCALE GENOMIC DNA]</scope>
    <source>
        <strain evidence="3 4">DSM 605</strain>
    </source>
</reference>
<dbReference type="PATRIC" id="fig|1121307.3.peg.1636"/>
<dbReference type="AlphaFoldDB" id="A0A0J8G2U3"/>
<dbReference type="OrthoDB" id="9788100at2"/>
<dbReference type="PANTHER" id="PTHR39452">
    <property type="entry name" value="CHEY-P PHOSPHATASE CHEX"/>
    <property type="match status" value="1"/>
</dbReference>
<dbReference type="Proteomes" id="UP000036756">
    <property type="component" value="Unassembled WGS sequence"/>
</dbReference>
<dbReference type="RefSeq" id="WP_053083293.1">
    <property type="nucleotide sequence ID" value="NZ_LFVU01000026.1"/>
</dbReference>
<sequence>MDVKNINPFLDSLKGILEQFGVTDIKVADLSRKEKMLVEKEVSAIIGIVGDLKGNVSYCMSEDTAKKVISAMMMGMCIEEIDEIGRSAVGELTNMITGNAITSMCENGRSIDITTPSMVFGRDMYFIISTVDTISVIMDTSIGEFEVNIGLEI</sequence>
<accession>A0A0J8G2U3</accession>
<evidence type="ECO:0000259" key="2">
    <source>
        <dbReference type="Pfam" id="PF13690"/>
    </source>
</evidence>
<feature type="domain" description="Chemotaxis phosphatase CheX-like" evidence="2">
    <location>
        <begin position="42"/>
        <end position="124"/>
    </location>
</feature>
<keyword evidence="1" id="KW-0145">Chemotaxis</keyword>
<comment type="caution">
    <text evidence="3">The sequence shown here is derived from an EMBL/GenBank/DDBJ whole genome shotgun (WGS) entry which is preliminary data.</text>
</comment>
<dbReference type="PANTHER" id="PTHR39452:SF1">
    <property type="entry name" value="CHEY-P PHOSPHATASE CHEX"/>
    <property type="match status" value="1"/>
</dbReference>